<dbReference type="InterPro" id="IPR052158">
    <property type="entry name" value="INH-QAR"/>
</dbReference>
<dbReference type="Pfam" id="PF01965">
    <property type="entry name" value="DJ-1_PfpI"/>
    <property type="match status" value="1"/>
</dbReference>
<dbReference type="PANTHER" id="PTHR43130">
    <property type="entry name" value="ARAC-FAMILY TRANSCRIPTIONAL REGULATOR"/>
    <property type="match status" value="1"/>
</dbReference>
<sequence>MMAKIAIILTPHFADWEYALIAGTGRPFYGLDVQFFTPAPGELQSLGGLTVRVPQGLEAMNQWAPEVVVVIGGTLWESEDAPDIGEVLRAHHARGAVVAGICGGTLALARAGMLDAIPHTSNEAEYLTLNAQEYTGAEHFCPSATAVSTDRVITAPGVAPVSFTAAIFESIGLDQNTVLQFKNMLAAEHN</sequence>
<keyword evidence="2" id="KW-0315">Glutamine amidotransferase</keyword>
<proteinExistence type="predicted"/>
<dbReference type="EMBL" id="AP024485">
    <property type="protein sequence ID" value="BCS88675.1"/>
    <property type="molecule type" value="Genomic_DNA"/>
</dbReference>
<dbReference type="InterPro" id="IPR002818">
    <property type="entry name" value="DJ-1/PfpI"/>
</dbReference>
<reference evidence="2" key="1">
    <citation type="journal article" date="2022" name="Arch. Microbiol.">
        <title>Pseudodesulfovibrio sediminis sp. nov., a mesophilic and neutrophilic sulfate-reducing bacterium isolated from sediment of a brackish lake.</title>
        <authorList>
            <person name="Takahashi A."/>
            <person name="Kojima H."/>
            <person name="Watanabe M."/>
            <person name="Fukui M."/>
        </authorList>
    </citation>
    <scope>NUCLEOTIDE SEQUENCE</scope>
    <source>
        <strain evidence="2">SF6</strain>
    </source>
</reference>
<dbReference type="Proteomes" id="UP001053296">
    <property type="component" value="Chromosome"/>
</dbReference>
<dbReference type="Gene3D" id="3.40.50.880">
    <property type="match status" value="1"/>
</dbReference>
<feature type="domain" description="DJ-1/PfpI" evidence="1">
    <location>
        <begin position="4"/>
        <end position="168"/>
    </location>
</feature>
<dbReference type="InterPro" id="IPR029062">
    <property type="entry name" value="Class_I_gatase-like"/>
</dbReference>
<evidence type="ECO:0000313" key="2">
    <source>
        <dbReference type="EMBL" id="BCS88675.1"/>
    </source>
</evidence>
<organism evidence="2 3">
    <name type="scientific">Pseudodesulfovibrio sediminis</name>
    <dbReference type="NCBI Taxonomy" id="2810563"/>
    <lineage>
        <taxon>Bacteria</taxon>
        <taxon>Pseudomonadati</taxon>
        <taxon>Thermodesulfobacteriota</taxon>
        <taxon>Desulfovibrionia</taxon>
        <taxon>Desulfovibrionales</taxon>
        <taxon>Desulfovibrionaceae</taxon>
    </lineage>
</organism>
<keyword evidence="3" id="KW-1185">Reference proteome</keyword>
<dbReference type="SUPFAM" id="SSF52317">
    <property type="entry name" value="Class I glutamine amidotransferase-like"/>
    <property type="match status" value="1"/>
</dbReference>
<accession>A0ABM9SDT7</accession>
<evidence type="ECO:0000313" key="3">
    <source>
        <dbReference type="Proteomes" id="UP001053296"/>
    </source>
</evidence>
<dbReference type="RefSeq" id="WP_229590669.1">
    <property type="nucleotide sequence ID" value="NZ_AP024485.1"/>
</dbReference>
<protein>
    <submittedName>
        <fullName evidence="2">Glutamine amidotransferase</fullName>
    </submittedName>
</protein>
<evidence type="ECO:0000259" key="1">
    <source>
        <dbReference type="Pfam" id="PF01965"/>
    </source>
</evidence>
<dbReference type="PANTHER" id="PTHR43130:SF3">
    <property type="entry name" value="HTH-TYPE TRANSCRIPTIONAL REGULATOR RV1931C"/>
    <property type="match status" value="1"/>
</dbReference>
<gene>
    <name evidence="2" type="ORF">PSDVSF_19170</name>
</gene>
<name>A0ABM9SDT7_9BACT</name>